<dbReference type="EMBL" id="CAFBMF010000043">
    <property type="protein sequence ID" value="CAB4899304.1"/>
    <property type="molecule type" value="Genomic_DNA"/>
</dbReference>
<dbReference type="PANTHER" id="PTHR41259">
    <property type="entry name" value="DOUBLE-STRAND BREAK REPAIR RAD50 ATPASE, PUTATIVE-RELATED"/>
    <property type="match status" value="1"/>
</dbReference>
<dbReference type="EMBL" id="CAFAAL010000108">
    <property type="protein sequence ID" value="CAB4810040.1"/>
    <property type="molecule type" value="Genomic_DNA"/>
</dbReference>
<evidence type="ECO:0000256" key="1">
    <source>
        <dbReference type="SAM" id="Coils"/>
    </source>
</evidence>
<dbReference type="Pfam" id="PF13476">
    <property type="entry name" value="AAA_23"/>
    <property type="match status" value="1"/>
</dbReference>
<sequence length="917" mass="100596">MSRLQIHSITDLNFGKHQGTSFQDLNHDFVVFYGANESGKSTIAEYLTWTLGGPWRTAALGSERFRSLTSDQVSGRLVGELGDENLDIDAKFKIKASGNPNDLRSGNVGKRSVAANEFTNLFNGLAVDDFRWIYRLYGVELGSVGTAENFSNLFSNFTMGNAATSGNPRERAKELSTRADKLDKERKDIDKAIRLLTNQIKDAKKVPDEISRWQSDLSKIEDDLRTLNAELAVLRGQQTLIVRVKNGLGAITKQDRAQQELSHLDSVPSKWEEVIPLATEIRRVQGELENVEQELANAKNEVARCSVKIGVTSDVLVGQTLTATERQRLQSAAQSVETSSTDLTKADLNIAELDRHVSTISSEINGKAPLVGLSPTNIDSVGPQSQFTDLQGPAAVWSQTSQDFTSIESSLAGAQAQLDEVSIQKDPGLSTSKAKLNPALLVSALILVGGLSLINPIISLVGAVVGAIAIALMSKRETTGQPTSGDQASRMREAQTKVAQAQSDLAAAKIKRDNAANRVTEPLAKLGAVILTADNAGSLLNQLADLAGKVADRQSLYRQLADARETRKRLETVLDEANEELIGLLHNRKIIAIPDMSVFGLWLTDYENAIIAHQSLTSFAETFATVQSKRDALLVPIADQIGGLPWPMINESLTTYESRASKIKVAKDSLRDSDIEVSAAGMNDPEIRALLEQFPSLESLNDQERYLAEQIGEISHEHEQSIILRTEIQGRIKETQNLEVLPSLQLELGEKEEALEEVTRDHAAHSLAASMLEEMINRFERENQDPLIQQAQRLICKVVPDWGSLMYSRDAGGKVIIERDGTGGKLIDNRLSDGGRALLYLGIRLAFAEKDAERRGIHLPLICDDPLIHFDDERTSAAIKLLDDMSKSHQVFMFTCETSTRDLARDHGAKIIELPSH</sequence>
<evidence type="ECO:0000313" key="5">
    <source>
        <dbReference type="EMBL" id="CAB4810040.1"/>
    </source>
</evidence>
<feature type="coiled-coil region" evidence="1">
    <location>
        <begin position="281"/>
        <end position="308"/>
    </location>
</feature>
<feature type="coiled-coil region" evidence="1">
    <location>
        <begin position="553"/>
        <end position="587"/>
    </location>
</feature>
<proteinExistence type="predicted"/>
<evidence type="ECO:0000313" key="3">
    <source>
        <dbReference type="EMBL" id="CAB4722264.1"/>
    </source>
</evidence>
<dbReference type="EMBL" id="CAFBLJ010000049">
    <property type="protein sequence ID" value="CAB4871684.1"/>
    <property type="molecule type" value="Genomic_DNA"/>
</dbReference>
<evidence type="ECO:0000313" key="4">
    <source>
        <dbReference type="EMBL" id="CAB4769665.1"/>
    </source>
</evidence>
<evidence type="ECO:0000259" key="2">
    <source>
        <dbReference type="Pfam" id="PF13476"/>
    </source>
</evidence>
<feature type="coiled-coil region" evidence="1">
    <location>
        <begin position="491"/>
        <end position="518"/>
    </location>
</feature>
<name>A0A6J6RM11_9ZZZZ</name>
<dbReference type="GO" id="GO:0016887">
    <property type="term" value="F:ATP hydrolysis activity"/>
    <property type="evidence" value="ECO:0007669"/>
    <property type="project" value="InterPro"/>
</dbReference>
<evidence type="ECO:0000313" key="8">
    <source>
        <dbReference type="EMBL" id="CAB5025332.1"/>
    </source>
</evidence>
<evidence type="ECO:0000313" key="6">
    <source>
        <dbReference type="EMBL" id="CAB4871684.1"/>
    </source>
</evidence>
<evidence type="ECO:0000313" key="7">
    <source>
        <dbReference type="EMBL" id="CAB4899304.1"/>
    </source>
</evidence>
<dbReference type="AlphaFoldDB" id="A0A6J6RM11"/>
<dbReference type="SUPFAM" id="SSF52540">
    <property type="entry name" value="P-loop containing nucleoside triphosphate hydrolases"/>
    <property type="match status" value="1"/>
</dbReference>
<dbReference type="InterPro" id="IPR027417">
    <property type="entry name" value="P-loop_NTPase"/>
</dbReference>
<dbReference type="EMBL" id="CAEZZP010000035">
    <property type="protein sequence ID" value="CAB4769665.1"/>
    <property type="molecule type" value="Genomic_DNA"/>
</dbReference>
<dbReference type="EMBL" id="CAFBPS010000024">
    <property type="protein sequence ID" value="CAB5025332.1"/>
    <property type="molecule type" value="Genomic_DNA"/>
</dbReference>
<keyword evidence="1" id="KW-0175">Coiled coil</keyword>
<dbReference type="PANTHER" id="PTHR41259:SF1">
    <property type="entry name" value="DOUBLE-STRAND BREAK REPAIR RAD50 ATPASE, PUTATIVE-RELATED"/>
    <property type="match status" value="1"/>
</dbReference>
<accession>A0A6J6RM11</accession>
<feature type="domain" description="Rad50/SbcC-type AAA" evidence="2">
    <location>
        <begin position="13"/>
        <end position="224"/>
    </location>
</feature>
<feature type="coiled-coil region" evidence="1">
    <location>
        <begin position="172"/>
        <end position="237"/>
    </location>
</feature>
<reference evidence="3" key="1">
    <citation type="submission" date="2020-05" db="EMBL/GenBank/DDBJ databases">
        <authorList>
            <person name="Chiriac C."/>
            <person name="Salcher M."/>
            <person name="Ghai R."/>
            <person name="Kavagutti S V."/>
        </authorList>
    </citation>
    <scope>NUCLEOTIDE SEQUENCE</scope>
</reference>
<gene>
    <name evidence="3" type="ORF">UFOPK2658_01123</name>
    <name evidence="4" type="ORF">UFOPK2880_00738</name>
    <name evidence="5" type="ORF">UFOPK3004_01176</name>
    <name evidence="6" type="ORF">UFOPK3304_01040</name>
    <name evidence="7" type="ORF">UFOPK3494_00853</name>
    <name evidence="8" type="ORF">UFOPK4134_00526</name>
</gene>
<dbReference type="Gene3D" id="3.40.50.300">
    <property type="entry name" value="P-loop containing nucleotide triphosphate hydrolases"/>
    <property type="match status" value="2"/>
</dbReference>
<dbReference type="EMBL" id="CAEZYH010000047">
    <property type="protein sequence ID" value="CAB4722264.1"/>
    <property type="molecule type" value="Genomic_DNA"/>
</dbReference>
<organism evidence="3">
    <name type="scientific">freshwater metagenome</name>
    <dbReference type="NCBI Taxonomy" id="449393"/>
    <lineage>
        <taxon>unclassified sequences</taxon>
        <taxon>metagenomes</taxon>
        <taxon>ecological metagenomes</taxon>
    </lineage>
</organism>
<protein>
    <submittedName>
        <fullName evidence="3">Unannotated protein</fullName>
    </submittedName>
</protein>
<dbReference type="InterPro" id="IPR038729">
    <property type="entry name" value="Rad50/SbcC_AAA"/>
</dbReference>
<dbReference type="GO" id="GO:0006302">
    <property type="term" value="P:double-strand break repair"/>
    <property type="evidence" value="ECO:0007669"/>
    <property type="project" value="InterPro"/>
</dbReference>